<feature type="compositionally biased region" description="Pro residues" evidence="1">
    <location>
        <begin position="303"/>
        <end position="315"/>
    </location>
</feature>
<evidence type="ECO:0000256" key="2">
    <source>
        <dbReference type="SAM" id="Phobius"/>
    </source>
</evidence>
<dbReference type="Proteomes" id="UP000094669">
    <property type="component" value="Unassembled WGS sequence"/>
</dbReference>
<keyword evidence="2" id="KW-0472">Membrane</keyword>
<feature type="region of interest" description="Disordered" evidence="1">
    <location>
        <begin position="296"/>
        <end position="315"/>
    </location>
</feature>
<dbReference type="NCBIfam" id="TIGR04411">
    <property type="entry name" value="T2SS_GspN_Lepto"/>
    <property type="match status" value="1"/>
</dbReference>
<feature type="transmembrane region" description="Helical" evidence="2">
    <location>
        <begin position="45"/>
        <end position="65"/>
    </location>
</feature>
<protein>
    <submittedName>
        <fullName evidence="3">Type II secretion system protein GspN</fullName>
    </submittedName>
</protein>
<keyword evidence="2" id="KW-0812">Transmembrane</keyword>
<name>A0ABX4YM91_9LEPT</name>
<dbReference type="InterPro" id="IPR030925">
    <property type="entry name" value="T2SS_GspN_Lepto"/>
</dbReference>
<keyword evidence="4" id="KW-1185">Reference proteome</keyword>
<evidence type="ECO:0000256" key="1">
    <source>
        <dbReference type="SAM" id="MobiDB-lite"/>
    </source>
</evidence>
<gene>
    <name evidence="3" type="primary">gspN</name>
    <name evidence="3" type="ORF">BES34_004795</name>
</gene>
<accession>A0ABX4YM91</accession>
<reference evidence="3" key="1">
    <citation type="submission" date="2018-01" db="EMBL/GenBank/DDBJ databases">
        <title>Genomic characterization of Leptospira inadai serogroup Lyme isolated from captured rat in Brazil and comparative analysis with human reference strain.</title>
        <authorList>
            <person name="Moreno L.Z."/>
            <person name="Loureiro A.P."/>
            <person name="Miraglia F."/>
            <person name="Kremer F.S."/>
            <person name="Eslabao M.R."/>
            <person name="Dellagostin O.A."/>
            <person name="Lilenbaum W."/>
            <person name="Moreno A.M."/>
        </authorList>
    </citation>
    <scope>NUCLEOTIDE SEQUENCE [LARGE SCALE GENOMIC DNA]</scope>
    <source>
        <strain evidence="3">M34/99</strain>
    </source>
</reference>
<evidence type="ECO:0000313" key="4">
    <source>
        <dbReference type="Proteomes" id="UP000094669"/>
    </source>
</evidence>
<sequence>MPREKIREEEAISNEEEEFLTMELEELPEEVEEEISPRFSLKQKLILVGLGAFFFLFFSFLLFPYENIVRSAINSGPGGPSGLSFRELKVSIIFGEISAKSLEISGPGVRAKANEASIQAGLISLLRKKINGEFQISGIKLDYDGNPLGTIDSLKGFLKLDSIILPPSRQSGSFQIAMPSGSRGFLPGLPELPVLDKLENFRINKLSLKSRLNQGNLDIDEFVLDTSIARFDVTGNIRLSDSIGFSQLNLKVCLELERNFALEREDIVGMLALLEKSGGGKCLPITGILQKPEIKIPGLNGGPPAPGPPPIAPPP</sequence>
<comment type="caution">
    <text evidence="3">The sequence shown here is derived from an EMBL/GenBank/DDBJ whole genome shotgun (WGS) entry which is preliminary data.</text>
</comment>
<organism evidence="3 4">
    <name type="scientific">Leptospira inadai serovar Lyme</name>
    <dbReference type="NCBI Taxonomy" id="293084"/>
    <lineage>
        <taxon>Bacteria</taxon>
        <taxon>Pseudomonadati</taxon>
        <taxon>Spirochaetota</taxon>
        <taxon>Spirochaetia</taxon>
        <taxon>Leptospirales</taxon>
        <taxon>Leptospiraceae</taxon>
        <taxon>Leptospira</taxon>
    </lineage>
</organism>
<proteinExistence type="predicted"/>
<dbReference type="EMBL" id="MCRM02000003">
    <property type="protein sequence ID" value="PNV76319.1"/>
    <property type="molecule type" value="Genomic_DNA"/>
</dbReference>
<dbReference type="RefSeq" id="WP_010419347.1">
    <property type="nucleotide sequence ID" value="NZ_MCRM02000003.1"/>
</dbReference>
<evidence type="ECO:0000313" key="3">
    <source>
        <dbReference type="EMBL" id="PNV76319.1"/>
    </source>
</evidence>
<keyword evidence="2" id="KW-1133">Transmembrane helix</keyword>